<keyword evidence="7" id="KW-0408">Iron</keyword>
<dbReference type="PANTHER" id="PTHR23289">
    <property type="entry name" value="CYTOCHROME C OXIDASE ASSEMBLY PROTEIN COX15"/>
    <property type="match status" value="1"/>
</dbReference>
<feature type="transmembrane region" description="Helical" evidence="12">
    <location>
        <begin position="291"/>
        <end position="309"/>
    </location>
</feature>
<evidence type="ECO:0000256" key="5">
    <source>
        <dbReference type="ARBA" id="ARBA00022989"/>
    </source>
</evidence>
<feature type="transmembrane region" description="Helical" evidence="12">
    <location>
        <begin position="488"/>
        <end position="510"/>
    </location>
</feature>
<dbReference type="InterPro" id="IPR003780">
    <property type="entry name" value="COX15/CtaA_fam"/>
</dbReference>
<sequence length="543" mass="63449">METTEKQSSDRVISLAVNDFDDCRKKFDACLMSVLGDERYAMLQAKIDRGADPDGHHWRRVNNESMELYRQLDDHFAQFDASVYKKIFTFLLDLLGETELENLYRYFKATYDSESISKISFLQTIFGELTEKYKDITFEYSPILMQCYRSKANYEIVNLSWKFFLWKNKSIMAATSSESEVLAYKGRKGKQLVNDAVELDSFIKVGAWLLICAAGCYVGVSMGGLTRLNEAAMKMTDRHPFTWIPPFGHWDEEFEKYKKFDEYKMLPTEERQELTLNEFIFRWLLVYFHRIGGRMLFFVFFIPCGVFWYKGYFTSLLKRRMFMAGLLMFLQIPLGWYMLNSGLHRELMANKKKPGVSQYRMAFHLIDPFLMFGIFFYNALSLLLQPQNHCNVAKIGNARLFGKILIGLLLVGSFMGSFLTALDAAEPEYARAWFPDDLWVLVPKWRNLFENPVTANFVHRYLGYATFAMINVTFFYSRRLCLLPRASLALKGIMALGYSQLFLGIITMYFRDPPVVAWLHQNFALHLFSAILWFAHEIRPLPL</sequence>
<feature type="transmembrane region" description="Helical" evidence="12">
    <location>
        <begin position="321"/>
        <end position="339"/>
    </location>
</feature>
<proteinExistence type="predicted"/>
<evidence type="ECO:0000256" key="11">
    <source>
        <dbReference type="ARBA" id="ARBA00048044"/>
    </source>
</evidence>
<keyword evidence="13" id="KW-1185">Reference proteome</keyword>
<dbReference type="GO" id="GO:0120547">
    <property type="term" value="F:heme A synthase activity"/>
    <property type="evidence" value="ECO:0007669"/>
    <property type="project" value="UniProtKB-EC"/>
</dbReference>
<dbReference type="Pfam" id="PF02628">
    <property type="entry name" value="COX15-CtaA"/>
    <property type="match status" value="1"/>
</dbReference>
<feature type="transmembrane region" description="Helical" evidence="12">
    <location>
        <begin position="457"/>
        <end position="476"/>
    </location>
</feature>
<dbReference type="GO" id="GO:0046872">
    <property type="term" value="F:metal ion binding"/>
    <property type="evidence" value="ECO:0007669"/>
    <property type="project" value="UniProtKB-KW"/>
</dbReference>
<comment type="catalytic activity">
    <reaction evidence="11">
        <text>Fe(II)-heme o + 2 A + H2O = Fe(II)-heme a + 2 AH2</text>
        <dbReference type="Rhea" id="RHEA:63388"/>
        <dbReference type="ChEBI" id="CHEBI:13193"/>
        <dbReference type="ChEBI" id="CHEBI:15377"/>
        <dbReference type="ChEBI" id="CHEBI:17499"/>
        <dbReference type="ChEBI" id="CHEBI:60530"/>
        <dbReference type="ChEBI" id="CHEBI:61715"/>
        <dbReference type="EC" id="1.17.99.9"/>
    </reaction>
    <physiologicalReaction direction="left-to-right" evidence="11">
        <dbReference type="Rhea" id="RHEA:63389"/>
    </physiologicalReaction>
</comment>
<evidence type="ECO:0000256" key="12">
    <source>
        <dbReference type="SAM" id="Phobius"/>
    </source>
</evidence>
<keyword evidence="8" id="KW-0350">Heme biosynthesis</keyword>
<evidence type="ECO:0000256" key="4">
    <source>
        <dbReference type="ARBA" id="ARBA00022723"/>
    </source>
</evidence>
<comment type="subcellular location">
    <subcellularLocation>
        <location evidence="2">Membrane</location>
        <topology evidence="2">Multi-pass membrane protein</topology>
    </subcellularLocation>
</comment>
<evidence type="ECO:0000256" key="10">
    <source>
        <dbReference type="ARBA" id="ARBA00044501"/>
    </source>
</evidence>
<protein>
    <submittedName>
        <fullName evidence="14">Uncharacterized protein</fullName>
    </submittedName>
</protein>
<keyword evidence="9 12" id="KW-0472">Membrane</keyword>
<dbReference type="AlphaFoldDB" id="A0AAF3EER6"/>
<dbReference type="GO" id="GO:0016653">
    <property type="term" value="F:oxidoreductase activity, acting on NAD(P)H, heme protein as acceptor"/>
    <property type="evidence" value="ECO:0007669"/>
    <property type="project" value="TreeGrafter"/>
</dbReference>
<evidence type="ECO:0000256" key="1">
    <source>
        <dbReference type="ARBA" id="ARBA00001970"/>
    </source>
</evidence>
<evidence type="ECO:0000256" key="8">
    <source>
        <dbReference type="ARBA" id="ARBA00023133"/>
    </source>
</evidence>
<organism evidence="13 14">
    <name type="scientific">Mesorhabditis belari</name>
    <dbReference type="NCBI Taxonomy" id="2138241"/>
    <lineage>
        <taxon>Eukaryota</taxon>
        <taxon>Metazoa</taxon>
        <taxon>Ecdysozoa</taxon>
        <taxon>Nematoda</taxon>
        <taxon>Chromadorea</taxon>
        <taxon>Rhabditida</taxon>
        <taxon>Rhabditina</taxon>
        <taxon>Rhabditomorpha</taxon>
        <taxon>Rhabditoidea</taxon>
        <taxon>Rhabditidae</taxon>
        <taxon>Mesorhabditinae</taxon>
        <taxon>Mesorhabditis</taxon>
    </lineage>
</organism>
<evidence type="ECO:0000256" key="3">
    <source>
        <dbReference type="ARBA" id="ARBA00022692"/>
    </source>
</evidence>
<dbReference type="GO" id="GO:0006784">
    <property type="term" value="P:heme A biosynthetic process"/>
    <property type="evidence" value="ECO:0007669"/>
    <property type="project" value="InterPro"/>
</dbReference>
<evidence type="ECO:0000256" key="6">
    <source>
        <dbReference type="ARBA" id="ARBA00023002"/>
    </source>
</evidence>
<accession>A0AAF3EER6</accession>
<evidence type="ECO:0000256" key="9">
    <source>
        <dbReference type="ARBA" id="ARBA00023136"/>
    </source>
</evidence>
<dbReference type="GO" id="GO:0005743">
    <property type="term" value="C:mitochondrial inner membrane"/>
    <property type="evidence" value="ECO:0007669"/>
    <property type="project" value="TreeGrafter"/>
</dbReference>
<evidence type="ECO:0000313" key="14">
    <source>
        <dbReference type="WBParaSite" id="MBELARI_LOCUS12483"/>
    </source>
</evidence>
<dbReference type="PANTHER" id="PTHR23289:SF2">
    <property type="entry name" value="CYTOCHROME C OXIDASE ASSEMBLY PROTEIN COX15 HOMOLOG"/>
    <property type="match status" value="1"/>
</dbReference>
<evidence type="ECO:0000313" key="13">
    <source>
        <dbReference type="Proteomes" id="UP000887575"/>
    </source>
</evidence>
<dbReference type="WBParaSite" id="MBELARI_LOCUS12483">
    <property type="protein sequence ID" value="MBELARI_LOCUS12483"/>
    <property type="gene ID" value="MBELARI_LOCUS12483"/>
</dbReference>
<comment type="pathway">
    <text evidence="10">Porphyrin-containing compound metabolism; heme A biosynthesis; heme A from heme O: step 1/1.</text>
</comment>
<name>A0AAF3EER6_9BILA</name>
<evidence type="ECO:0000256" key="2">
    <source>
        <dbReference type="ARBA" id="ARBA00004141"/>
    </source>
</evidence>
<evidence type="ECO:0000256" key="7">
    <source>
        <dbReference type="ARBA" id="ARBA00023004"/>
    </source>
</evidence>
<keyword evidence="6" id="KW-0560">Oxidoreductase</keyword>
<feature type="transmembrane region" description="Helical" evidence="12">
    <location>
        <begin position="400"/>
        <end position="422"/>
    </location>
</feature>
<dbReference type="Proteomes" id="UP000887575">
    <property type="component" value="Unassembled WGS sequence"/>
</dbReference>
<keyword evidence="3 12" id="KW-0812">Transmembrane</keyword>
<keyword evidence="5 12" id="KW-1133">Transmembrane helix</keyword>
<comment type="cofactor">
    <cofactor evidence="1">
        <name>heme b</name>
        <dbReference type="ChEBI" id="CHEBI:60344"/>
    </cofactor>
</comment>
<feature type="transmembrane region" description="Helical" evidence="12">
    <location>
        <begin position="205"/>
        <end position="225"/>
    </location>
</feature>
<reference evidence="14" key="1">
    <citation type="submission" date="2024-02" db="UniProtKB">
        <authorList>
            <consortium name="WormBaseParasite"/>
        </authorList>
    </citation>
    <scope>IDENTIFICATION</scope>
</reference>
<keyword evidence="4" id="KW-0479">Metal-binding</keyword>
<dbReference type="InterPro" id="IPR023754">
    <property type="entry name" value="HemeA_Synthase_type2"/>
</dbReference>
<feature type="transmembrane region" description="Helical" evidence="12">
    <location>
        <begin position="359"/>
        <end position="380"/>
    </location>
</feature>